<sequence length="206" mass="21625">MKKSIVAMSLLAGLGAMHSAQAVDVKFNFRFTDADASVQGFFIVDDSALSNVYNGGTVPADGGLIDFSKVKDLSLDYMAGEFASGGGHYTLADYSSLTWTSDMPVNFHSDDIAWDWASSLGAGLDCTTAVGHVAFSFGRAGGSSAPTSVGPTCMAGTSPDVYRQPSLYSLYMDTSYVPTPVPEPGTYALMLAGLGVVGWSARRRRG</sequence>
<organism evidence="3 4">
    <name type="scientific">Piscinibacter terrae</name>
    <dbReference type="NCBI Taxonomy" id="2496871"/>
    <lineage>
        <taxon>Bacteria</taxon>
        <taxon>Pseudomonadati</taxon>
        <taxon>Pseudomonadota</taxon>
        <taxon>Betaproteobacteria</taxon>
        <taxon>Burkholderiales</taxon>
        <taxon>Sphaerotilaceae</taxon>
        <taxon>Piscinibacter</taxon>
    </lineage>
</organism>
<dbReference type="EMBL" id="QUSW01000006">
    <property type="protein sequence ID" value="RQP22883.1"/>
    <property type="molecule type" value="Genomic_DNA"/>
</dbReference>
<evidence type="ECO:0000256" key="1">
    <source>
        <dbReference type="SAM" id="SignalP"/>
    </source>
</evidence>
<comment type="caution">
    <text evidence="3">The sequence shown here is derived from an EMBL/GenBank/DDBJ whole genome shotgun (WGS) entry which is preliminary data.</text>
</comment>
<dbReference type="RefSeq" id="WP_124542463.1">
    <property type="nucleotide sequence ID" value="NZ_QUSW01000006.1"/>
</dbReference>
<keyword evidence="4" id="KW-1185">Reference proteome</keyword>
<reference evidence="3 4" key="1">
    <citation type="submission" date="2018-08" db="EMBL/GenBank/DDBJ databases">
        <authorList>
            <person name="Khan S.A."/>
            <person name="Jeon C.O."/>
            <person name="Chun B.H."/>
            <person name="Jeong S.E."/>
        </authorList>
    </citation>
    <scope>NUCLEOTIDE SEQUENCE [LARGE SCALE GENOMIC DNA]</scope>
    <source>
        <strain evidence="3 4">S-16</strain>
    </source>
</reference>
<gene>
    <name evidence="3" type="ORF">DZC73_21620</name>
</gene>
<feature type="signal peptide" evidence="1">
    <location>
        <begin position="1"/>
        <end position="22"/>
    </location>
</feature>
<evidence type="ECO:0000313" key="4">
    <source>
        <dbReference type="Proteomes" id="UP000267464"/>
    </source>
</evidence>
<evidence type="ECO:0000259" key="2">
    <source>
        <dbReference type="Pfam" id="PF07589"/>
    </source>
</evidence>
<dbReference type="InterPro" id="IPR013424">
    <property type="entry name" value="Ice-binding_C"/>
</dbReference>
<dbReference type="Proteomes" id="UP000267464">
    <property type="component" value="Unassembled WGS sequence"/>
</dbReference>
<dbReference type="NCBIfam" id="TIGR02595">
    <property type="entry name" value="PEP_CTERM"/>
    <property type="match status" value="1"/>
</dbReference>
<dbReference type="AlphaFoldDB" id="A0A3N7HMP9"/>
<dbReference type="OrthoDB" id="8914126at2"/>
<proteinExistence type="predicted"/>
<keyword evidence="1" id="KW-0732">Signal</keyword>
<name>A0A3N7HMP9_9BURK</name>
<feature type="chain" id="PRO_5018083983" evidence="1">
    <location>
        <begin position="23"/>
        <end position="206"/>
    </location>
</feature>
<evidence type="ECO:0000313" key="3">
    <source>
        <dbReference type="EMBL" id="RQP22883.1"/>
    </source>
</evidence>
<reference evidence="3 4" key="2">
    <citation type="submission" date="2018-12" db="EMBL/GenBank/DDBJ databases">
        <title>Rhizobacter gummiphilus sp. nov., a rubber-degrading bacterium isolated from the soil of a botanical garden in Japan.</title>
        <authorList>
            <person name="Shunsuke S.S."/>
        </authorList>
    </citation>
    <scope>NUCLEOTIDE SEQUENCE [LARGE SCALE GENOMIC DNA]</scope>
    <source>
        <strain evidence="3 4">S-16</strain>
    </source>
</reference>
<protein>
    <submittedName>
        <fullName evidence="3">PEP-CTERM sorting domain-containing protein</fullName>
    </submittedName>
</protein>
<feature type="domain" description="Ice-binding protein C-terminal" evidence="2">
    <location>
        <begin position="180"/>
        <end position="204"/>
    </location>
</feature>
<accession>A0A3N7HMP9</accession>
<dbReference type="Pfam" id="PF07589">
    <property type="entry name" value="PEP-CTERM"/>
    <property type="match status" value="1"/>
</dbReference>